<dbReference type="AlphaFoldDB" id="A0A1B1K8U6"/>
<accession>A0A1B1K8U6</accession>
<gene>
    <name evidence="2" type="ORF">R1CP_21550</name>
</gene>
<organism evidence="2 3">
    <name type="scientific">Rhodococcus opacus</name>
    <name type="common">Nocardia opaca</name>
    <dbReference type="NCBI Taxonomy" id="37919"/>
    <lineage>
        <taxon>Bacteria</taxon>
        <taxon>Bacillati</taxon>
        <taxon>Actinomycetota</taxon>
        <taxon>Actinomycetes</taxon>
        <taxon>Mycobacteriales</taxon>
        <taxon>Nocardiaceae</taxon>
        <taxon>Rhodococcus</taxon>
    </lineage>
</organism>
<keyword evidence="1" id="KW-0812">Transmembrane</keyword>
<reference evidence="2 3" key="1">
    <citation type="submission" date="2014-07" db="EMBL/GenBank/DDBJ databases">
        <authorList>
            <person name="Zhang J.E."/>
            <person name="Yang H."/>
            <person name="Guo J."/>
            <person name="Deng Z."/>
            <person name="Luo H."/>
            <person name="Luo M."/>
            <person name="Zhao B."/>
        </authorList>
    </citation>
    <scope>NUCLEOTIDE SEQUENCE [LARGE SCALE GENOMIC DNA]</scope>
    <source>
        <strain evidence="2 3">1CP</strain>
    </source>
</reference>
<keyword evidence="1" id="KW-1133">Transmembrane helix</keyword>
<keyword evidence="1" id="KW-0472">Membrane</keyword>
<evidence type="ECO:0000313" key="2">
    <source>
        <dbReference type="EMBL" id="ANS28986.1"/>
    </source>
</evidence>
<feature type="transmembrane region" description="Helical" evidence="1">
    <location>
        <begin position="12"/>
        <end position="34"/>
    </location>
</feature>
<name>A0A1B1K8U6_RHOOP</name>
<dbReference type="RefSeq" id="WP_065491530.1">
    <property type="nucleotide sequence ID" value="NZ_CP009111.1"/>
</dbReference>
<proteinExistence type="predicted"/>
<evidence type="ECO:0000256" key="1">
    <source>
        <dbReference type="SAM" id="Phobius"/>
    </source>
</evidence>
<evidence type="ECO:0000313" key="3">
    <source>
        <dbReference type="Proteomes" id="UP000186108"/>
    </source>
</evidence>
<protein>
    <submittedName>
        <fullName evidence="2">Uncharacterized protein</fullName>
    </submittedName>
</protein>
<dbReference type="PATRIC" id="fig|37919.13.peg.4548"/>
<dbReference type="Proteomes" id="UP000186108">
    <property type="component" value="Chromosome"/>
</dbReference>
<sequence length="441" mass="47169">MVEDGARRWRDSTWFDVVVILSTIAAGTVVAGLLNDPGTGEPTADREYSYVFEAAPYPAQIPGCDVVEPPSDPERVNFATVGSGEYDNPKYPWFSMAKAAAMTQAAIDALPNSTELAFASQSQSLQFEPIADYDPSNFPQEGDTDLFSGSTNARGSLVRDGHVGTVTVDVRAWDRPILPCVAGALDRRDTRPDGTVLDSLDTWYEINGVRTLERTVVAYHPDGTRIVATASDADNTDPKARTRHSGQIPLTLEELTAIATTPSLTVTAPVIPAVPLMPSCGADTEGNGPELTPEKVARLDRALEARWATMPGNNDLALDRPIGSLRLTDFGRDNVCEVITVTSAAGEGRLDIAVVSGRSAPSPQDEYLNEINPDRITTTSPDEATVTRANYPANGGSAYFSITLPSTQQVIISTTPIGGSIVPMTLEQIEYLATAPELDLD</sequence>
<dbReference type="EMBL" id="CP009111">
    <property type="protein sequence ID" value="ANS28986.1"/>
    <property type="molecule type" value="Genomic_DNA"/>
</dbReference>